<proteinExistence type="predicted"/>
<protein>
    <submittedName>
        <fullName evidence="1">Uncharacterized protein</fullName>
    </submittedName>
</protein>
<organism evidence="1">
    <name type="scientific">Arundo donax</name>
    <name type="common">Giant reed</name>
    <name type="synonym">Donax arundinaceus</name>
    <dbReference type="NCBI Taxonomy" id="35708"/>
    <lineage>
        <taxon>Eukaryota</taxon>
        <taxon>Viridiplantae</taxon>
        <taxon>Streptophyta</taxon>
        <taxon>Embryophyta</taxon>
        <taxon>Tracheophyta</taxon>
        <taxon>Spermatophyta</taxon>
        <taxon>Magnoliopsida</taxon>
        <taxon>Liliopsida</taxon>
        <taxon>Poales</taxon>
        <taxon>Poaceae</taxon>
        <taxon>PACMAD clade</taxon>
        <taxon>Arundinoideae</taxon>
        <taxon>Arundineae</taxon>
        <taxon>Arundo</taxon>
    </lineage>
</organism>
<accession>A0A0A9CGJ9</accession>
<name>A0A0A9CGJ9_ARUDO</name>
<dbReference type="EMBL" id="GBRH01227303">
    <property type="protein sequence ID" value="JAD70592.1"/>
    <property type="molecule type" value="Transcribed_RNA"/>
</dbReference>
<sequence>MYVCVRSRANPMLVNCCSTVQIYILLSPRHVP</sequence>
<reference evidence="1" key="1">
    <citation type="submission" date="2014-09" db="EMBL/GenBank/DDBJ databases">
        <authorList>
            <person name="Magalhaes I.L.F."/>
            <person name="Oliveira U."/>
            <person name="Santos F.R."/>
            <person name="Vidigal T.H.D.A."/>
            <person name="Brescovit A.D."/>
            <person name="Santos A.J."/>
        </authorList>
    </citation>
    <scope>NUCLEOTIDE SEQUENCE</scope>
    <source>
        <tissue evidence="1">Shoot tissue taken approximately 20 cm above the soil surface</tissue>
    </source>
</reference>
<reference evidence="1" key="2">
    <citation type="journal article" date="2015" name="Data Brief">
        <title>Shoot transcriptome of the giant reed, Arundo donax.</title>
        <authorList>
            <person name="Barrero R.A."/>
            <person name="Guerrero F.D."/>
            <person name="Moolhuijzen P."/>
            <person name="Goolsby J.A."/>
            <person name="Tidwell J."/>
            <person name="Bellgard S.E."/>
            <person name="Bellgard M.I."/>
        </authorList>
    </citation>
    <scope>NUCLEOTIDE SEQUENCE</scope>
    <source>
        <tissue evidence="1">Shoot tissue taken approximately 20 cm above the soil surface</tissue>
    </source>
</reference>
<dbReference type="AlphaFoldDB" id="A0A0A9CGJ9"/>
<evidence type="ECO:0000313" key="1">
    <source>
        <dbReference type="EMBL" id="JAD70592.1"/>
    </source>
</evidence>